<dbReference type="GO" id="GO:0008677">
    <property type="term" value="F:2-dehydropantoate 2-reductase activity"/>
    <property type="evidence" value="ECO:0007669"/>
    <property type="project" value="UniProtKB-EC"/>
</dbReference>
<dbReference type="PANTHER" id="PTHR43765:SF2">
    <property type="entry name" value="2-DEHYDROPANTOATE 2-REDUCTASE"/>
    <property type="match status" value="1"/>
</dbReference>
<evidence type="ECO:0000256" key="3">
    <source>
        <dbReference type="ARBA" id="ARBA00022857"/>
    </source>
</evidence>
<dbReference type="Pfam" id="PF08546">
    <property type="entry name" value="ApbA_C"/>
    <property type="match status" value="1"/>
</dbReference>
<dbReference type="OrthoDB" id="73846at2759"/>
<dbReference type="EMBL" id="MCFD01000002">
    <property type="protein sequence ID" value="ORX72778.1"/>
    <property type="molecule type" value="Genomic_DNA"/>
</dbReference>
<keyword evidence="4" id="KW-0560">Oxidoreductase</keyword>
<dbReference type="EC" id="1.1.1.169" evidence="2"/>
<protein>
    <recommendedName>
        <fullName evidence="2">2-dehydropantoate 2-reductase</fullName>
        <ecNumber evidence="2">1.1.1.169</ecNumber>
    </recommendedName>
    <alternativeName>
        <fullName evidence="5">Ketopantoate reductase</fullName>
    </alternativeName>
</protein>
<reference evidence="8 9" key="1">
    <citation type="submission" date="2016-07" db="EMBL/GenBank/DDBJ databases">
        <title>Pervasive Adenine N6-methylation of Active Genes in Fungi.</title>
        <authorList>
            <consortium name="DOE Joint Genome Institute"/>
            <person name="Mondo S.J."/>
            <person name="Dannebaum R.O."/>
            <person name="Kuo R.C."/>
            <person name="Labutti K."/>
            <person name="Haridas S."/>
            <person name="Kuo A."/>
            <person name="Salamov A."/>
            <person name="Ahrendt S.R."/>
            <person name="Lipzen A."/>
            <person name="Sullivan W."/>
            <person name="Andreopoulos W.B."/>
            <person name="Clum A."/>
            <person name="Lindquist E."/>
            <person name="Daum C."/>
            <person name="Ramamoorthy G.K."/>
            <person name="Gryganskyi A."/>
            <person name="Culley D."/>
            <person name="Magnuson J.K."/>
            <person name="James T.Y."/>
            <person name="O'Malley M.A."/>
            <person name="Stajich J.E."/>
            <person name="Spatafora J.W."/>
            <person name="Visel A."/>
            <person name="Grigoriev I.V."/>
        </authorList>
    </citation>
    <scope>NUCLEOTIDE SEQUENCE [LARGE SCALE GENOMIC DNA]</scope>
    <source>
        <strain evidence="8 9">ATCC 12442</strain>
    </source>
</reference>
<evidence type="ECO:0000256" key="2">
    <source>
        <dbReference type="ARBA" id="ARBA00013014"/>
    </source>
</evidence>
<dbReference type="InterPro" id="IPR003710">
    <property type="entry name" value="ApbA"/>
</dbReference>
<feature type="domain" description="Ketopantoate reductase N-terminal" evidence="6">
    <location>
        <begin position="13"/>
        <end position="186"/>
    </location>
</feature>
<proteinExistence type="inferred from homology"/>
<dbReference type="InterPro" id="IPR013752">
    <property type="entry name" value="KPA_reductase"/>
</dbReference>
<dbReference type="InterPro" id="IPR036291">
    <property type="entry name" value="NAD(P)-bd_dom_sf"/>
</dbReference>
<dbReference type="AlphaFoldDB" id="A0A1Y1WHG2"/>
<evidence type="ECO:0000259" key="7">
    <source>
        <dbReference type="Pfam" id="PF08546"/>
    </source>
</evidence>
<accession>A0A1Y1WHG2</accession>
<keyword evidence="9" id="KW-1185">Reference proteome</keyword>
<evidence type="ECO:0000313" key="8">
    <source>
        <dbReference type="EMBL" id="ORX72778.1"/>
    </source>
</evidence>
<dbReference type="PANTHER" id="PTHR43765">
    <property type="entry name" value="2-DEHYDROPANTOATE 2-REDUCTASE-RELATED"/>
    <property type="match status" value="1"/>
</dbReference>
<dbReference type="SUPFAM" id="SSF48179">
    <property type="entry name" value="6-phosphogluconate dehydrogenase C-terminal domain-like"/>
    <property type="match status" value="1"/>
</dbReference>
<evidence type="ECO:0000256" key="5">
    <source>
        <dbReference type="ARBA" id="ARBA00032024"/>
    </source>
</evidence>
<feature type="domain" description="Ketopantoate reductase C-terminal" evidence="7">
    <location>
        <begin position="229"/>
        <end position="366"/>
    </location>
</feature>
<keyword evidence="3" id="KW-0521">NADP</keyword>
<dbReference type="RefSeq" id="XP_040746118.1">
    <property type="nucleotide sequence ID" value="XM_040886458.1"/>
</dbReference>
<evidence type="ECO:0000256" key="1">
    <source>
        <dbReference type="ARBA" id="ARBA00007870"/>
    </source>
</evidence>
<dbReference type="GO" id="GO:0050661">
    <property type="term" value="F:NADP binding"/>
    <property type="evidence" value="ECO:0007669"/>
    <property type="project" value="TreeGrafter"/>
</dbReference>
<dbReference type="InterPro" id="IPR013332">
    <property type="entry name" value="KPR_N"/>
</dbReference>
<dbReference type="STRING" id="61395.A0A1Y1WHG2"/>
<dbReference type="Gene3D" id="1.10.1040.10">
    <property type="entry name" value="N-(1-d-carboxylethyl)-l-norvaline Dehydrogenase, domain 2"/>
    <property type="match status" value="1"/>
</dbReference>
<evidence type="ECO:0000259" key="6">
    <source>
        <dbReference type="Pfam" id="PF02558"/>
    </source>
</evidence>
<dbReference type="InterPro" id="IPR008927">
    <property type="entry name" value="6-PGluconate_DH-like_C_sf"/>
</dbReference>
<gene>
    <name evidence="8" type="ORF">DL89DRAFT_264975</name>
</gene>
<dbReference type="GeneID" id="63803106"/>
<dbReference type="GO" id="GO:0015940">
    <property type="term" value="P:pantothenate biosynthetic process"/>
    <property type="evidence" value="ECO:0007669"/>
    <property type="project" value="InterPro"/>
</dbReference>
<sequence>MPLGSRHTQSSRIHVLGAGAVGLLFAAHLRRAGHPITLLLRSQESVNRFAEAGSRIGIYNDWMKTHPTRKLLYNEDGQVAPWVAEDCQAETTDTESPIKQLVVTTKAQDTLEAFESVKDRLDAESTVVLLQNGMGTYEAIHKECYSSHSQKSADKVPAFVVGTNAHGCLRTDARFEMHHTAMSHCSFAVRPSLANPPPPLPVSALDMLTALGALPLNVSVINWSELHLQLLLKLAANAIINPVTALTDSRNGYLAPPPEGTPECREVAGTQEMRGLLGTACQEIASIYARAHPHLHDQLTGPSIEEYVVHVASVTARNRSSMLQDVSAGRQTEVDWINGYLVRLGQQHGVSTPINSLLYTLIKLKEAAQSHTFFSN</sequence>
<comment type="similarity">
    <text evidence="1">Belongs to the ketopantoate reductase family.</text>
</comment>
<dbReference type="Proteomes" id="UP000193922">
    <property type="component" value="Unassembled WGS sequence"/>
</dbReference>
<dbReference type="GO" id="GO:0005737">
    <property type="term" value="C:cytoplasm"/>
    <property type="evidence" value="ECO:0007669"/>
    <property type="project" value="TreeGrafter"/>
</dbReference>
<name>A0A1Y1WHG2_9FUNG</name>
<dbReference type="NCBIfam" id="TIGR00745">
    <property type="entry name" value="apbA_panE"/>
    <property type="match status" value="1"/>
</dbReference>
<dbReference type="InterPro" id="IPR050838">
    <property type="entry name" value="Ketopantoate_reductase"/>
</dbReference>
<dbReference type="InterPro" id="IPR013328">
    <property type="entry name" value="6PGD_dom2"/>
</dbReference>
<evidence type="ECO:0000313" key="9">
    <source>
        <dbReference type="Proteomes" id="UP000193922"/>
    </source>
</evidence>
<dbReference type="Gene3D" id="3.40.50.720">
    <property type="entry name" value="NAD(P)-binding Rossmann-like Domain"/>
    <property type="match status" value="1"/>
</dbReference>
<dbReference type="Pfam" id="PF02558">
    <property type="entry name" value="ApbA"/>
    <property type="match status" value="1"/>
</dbReference>
<organism evidence="8 9">
    <name type="scientific">Linderina pennispora</name>
    <dbReference type="NCBI Taxonomy" id="61395"/>
    <lineage>
        <taxon>Eukaryota</taxon>
        <taxon>Fungi</taxon>
        <taxon>Fungi incertae sedis</taxon>
        <taxon>Zoopagomycota</taxon>
        <taxon>Kickxellomycotina</taxon>
        <taxon>Kickxellomycetes</taxon>
        <taxon>Kickxellales</taxon>
        <taxon>Kickxellaceae</taxon>
        <taxon>Linderina</taxon>
    </lineage>
</organism>
<evidence type="ECO:0000256" key="4">
    <source>
        <dbReference type="ARBA" id="ARBA00023002"/>
    </source>
</evidence>
<dbReference type="SUPFAM" id="SSF51735">
    <property type="entry name" value="NAD(P)-binding Rossmann-fold domains"/>
    <property type="match status" value="1"/>
</dbReference>
<comment type="caution">
    <text evidence="8">The sequence shown here is derived from an EMBL/GenBank/DDBJ whole genome shotgun (WGS) entry which is preliminary data.</text>
</comment>